<dbReference type="Pfam" id="PF06224">
    <property type="entry name" value="AlkZ-like"/>
    <property type="match status" value="1"/>
</dbReference>
<dbReference type="InterPro" id="IPR009351">
    <property type="entry name" value="AlkZ-like"/>
</dbReference>
<accession>A0ABT8EXT5</accession>
<evidence type="ECO:0000256" key="1">
    <source>
        <dbReference type="SAM" id="MobiDB-lite"/>
    </source>
</evidence>
<feature type="compositionally biased region" description="Low complexity" evidence="1">
    <location>
        <begin position="379"/>
        <end position="392"/>
    </location>
</feature>
<evidence type="ECO:0000313" key="3">
    <source>
        <dbReference type="Proteomes" id="UP001168537"/>
    </source>
</evidence>
<proteinExistence type="predicted"/>
<gene>
    <name evidence="2" type="ORF">QWY29_15590</name>
</gene>
<dbReference type="EMBL" id="JAUHJR010000007">
    <property type="protein sequence ID" value="MDN4162791.1"/>
    <property type="molecule type" value="Genomic_DNA"/>
</dbReference>
<dbReference type="PANTHER" id="PTHR30528">
    <property type="entry name" value="CYTOPLASMIC PROTEIN"/>
    <property type="match status" value="1"/>
</dbReference>
<dbReference type="PANTHER" id="PTHR30528:SF0">
    <property type="entry name" value="CYTOPLASMIC PROTEIN"/>
    <property type="match status" value="1"/>
</dbReference>
<protein>
    <submittedName>
        <fullName evidence="2">Crosslink repair DNA glycosylase YcaQ family protein</fullName>
    </submittedName>
</protein>
<keyword evidence="3" id="KW-1185">Reference proteome</keyword>
<feature type="region of interest" description="Disordered" evidence="1">
    <location>
        <begin position="370"/>
        <end position="392"/>
    </location>
</feature>
<reference evidence="2" key="1">
    <citation type="submission" date="2023-06" db="EMBL/GenBank/DDBJ databases">
        <title>Draft genome sequence of Nocardioides sp. SOB72.</title>
        <authorList>
            <person name="Zhang G."/>
        </authorList>
    </citation>
    <scope>NUCLEOTIDE SEQUENCE</scope>
    <source>
        <strain evidence="2">SOB72</strain>
    </source>
</reference>
<name>A0ABT8EXT5_9ACTN</name>
<dbReference type="Proteomes" id="UP001168537">
    <property type="component" value="Unassembled WGS sequence"/>
</dbReference>
<dbReference type="RefSeq" id="WP_300961934.1">
    <property type="nucleotide sequence ID" value="NZ_JAUHJR010000007.1"/>
</dbReference>
<organism evidence="2 3">
    <name type="scientific">Nocardioides abyssi</name>
    <dbReference type="NCBI Taxonomy" id="3058370"/>
    <lineage>
        <taxon>Bacteria</taxon>
        <taxon>Bacillati</taxon>
        <taxon>Actinomycetota</taxon>
        <taxon>Actinomycetes</taxon>
        <taxon>Propionibacteriales</taxon>
        <taxon>Nocardioidaceae</taxon>
        <taxon>Nocardioides</taxon>
    </lineage>
</organism>
<evidence type="ECO:0000313" key="2">
    <source>
        <dbReference type="EMBL" id="MDN4162791.1"/>
    </source>
</evidence>
<comment type="caution">
    <text evidence="2">The sequence shown here is derived from an EMBL/GenBank/DDBJ whole genome shotgun (WGS) entry which is preliminary data.</text>
</comment>
<sequence length="392" mass="42320">MTGAEAHLTREQARQVAVRAQLLDVPRPTDVLAVVRHLGVVQHDQTRAVAPSADLVLWSRIGAAYDAGELADAVAGGAVVELHGMLRPAEDLALFRAEMAAWPGPAAQGWEAELAAWLADNDGCRRDVLELLRTDGPLPARALPDTCVRPWRSSGWNNGKNVERLLVLLVERGEVAVAGREGRERVWDLAERVYPDDPPVPVEQARRLRGERRLAALGIARARATVAPGEPNDVGAVGVPARVEGLRGTWRVDPAQLARLAEPFTGRVALLSPLDRLVLDRKRMGELFGFDYQLEMYKPAHQRRWGYWALPVLVGDRLVGKVDATADPDAGELLVHAVHEDEPFDRGTAAAVDAELASLAAWLGLALQPERGPDRGLRPGSAPPGSSAAPPA</sequence>